<evidence type="ECO:0000256" key="10">
    <source>
        <dbReference type="ARBA" id="ARBA00023326"/>
    </source>
</evidence>
<evidence type="ECO:0000256" key="3">
    <source>
        <dbReference type="ARBA" id="ARBA00005336"/>
    </source>
</evidence>
<evidence type="ECO:0000259" key="12">
    <source>
        <dbReference type="SMART" id="SM01217"/>
    </source>
</evidence>
<reference evidence="13 14" key="1">
    <citation type="journal article" date="2015" name="Fungal Genet. Biol.">
        <title>Evolution of novel wood decay mechanisms in Agaricales revealed by the genome sequences of Fistulina hepatica and Cylindrobasidium torrendii.</title>
        <authorList>
            <person name="Floudas D."/>
            <person name="Held B.W."/>
            <person name="Riley R."/>
            <person name="Nagy L.G."/>
            <person name="Koehler G."/>
            <person name="Ransdell A.S."/>
            <person name="Younus H."/>
            <person name="Chow J."/>
            <person name="Chiniquy J."/>
            <person name="Lipzen A."/>
            <person name="Tritt A."/>
            <person name="Sun H."/>
            <person name="Haridas S."/>
            <person name="LaButti K."/>
            <person name="Ohm R.A."/>
            <person name="Kues U."/>
            <person name="Blanchette R.A."/>
            <person name="Grigoriev I.V."/>
            <person name="Minto R.E."/>
            <person name="Hibbett D.S."/>
        </authorList>
    </citation>
    <scope>NUCLEOTIDE SEQUENCE [LARGE SCALE GENOMIC DNA]</scope>
    <source>
        <strain evidence="13 14">ATCC 64428</strain>
    </source>
</reference>
<evidence type="ECO:0000256" key="1">
    <source>
        <dbReference type="ARBA" id="ARBA00000448"/>
    </source>
</evidence>
<dbReference type="InterPro" id="IPR026891">
    <property type="entry name" value="Fn3-like"/>
</dbReference>
<dbReference type="Pfam" id="PF01915">
    <property type="entry name" value="Glyco_hydro_3_C"/>
    <property type="match status" value="1"/>
</dbReference>
<evidence type="ECO:0000256" key="7">
    <source>
        <dbReference type="ARBA" id="ARBA00023180"/>
    </source>
</evidence>
<keyword evidence="11" id="KW-0732">Signal</keyword>
<comment type="catalytic activity">
    <reaction evidence="1">
        <text>Hydrolysis of terminal, non-reducing beta-D-glucosyl residues with release of beta-D-glucose.</text>
        <dbReference type="EC" id="3.2.1.21"/>
    </reaction>
</comment>
<evidence type="ECO:0000256" key="6">
    <source>
        <dbReference type="ARBA" id="ARBA00023001"/>
    </source>
</evidence>
<keyword evidence="7" id="KW-0325">Glycoprotein</keyword>
<keyword evidence="9" id="KW-0326">Glycosidase</keyword>
<name>A0A0D7A0G3_9AGAR</name>
<keyword evidence="5 13" id="KW-0378">Hydrolase</keyword>
<dbReference type="InterPro" id="IPR002772">
    <property type="entry name" value="Glyco_hydro_3_C"/>
</dbReference>
<dbReference type="SUPFAM" id="SSF52279">
    <property type="entry name" value="Beta-D-glucan exohydrolase, C-terminal domain"/>
    <property type="match status" value="1"/>
</dbReference>
<dbReference type="FunFam" id="3.20.20.300:FF:000002">
    <property type="entry name" value="Probable beta-glucosidase"/>
    <property type="match status" value="1"/>
</dbReference>
<dbReference type="PANTHER" id="PTHR42715:SF2">
    <property type="entry name" value="BETA-GLUCOSIDASE F-RELATED"/>
    <property type="match status" value="1"/>
</dbReference>
<dbReference type="Proteomes" id="UP000054144">
    <property type="component" value="Unassembled WGS sequence"/>
</dbReference>
<evidence type="ECO:0000256" key="5">
    <source>
        <dbReference type="ARBA" id="ARBA00022801"/>
    </source>
</evidence>
<dbReference type="Pfam" id="PF00933">
    <property type="entry name" value="Glyco_hydro_3"/>
    <property type="match status" value="1"/>
</dbReference>
<dbReference type="AlphaFoldDB" id="A0A0D7A0G3"/>
<feature type="domain" description="Fibronectin type III-like" evidence="12">
    <location>
        <begin position="644"/>
        <end position="713"/>
    </location>
</feature>
<organism evidence="13 14">
    <name type="scientific">Fistulina hepatica ATCC 64428</name>
    <dbReference type="NCBI Taxonomy" id="1128425"/>
    <lineage>
        <taxon>Eukaryota</taxon>
        <taxon>Fungi</taxon>
        <taxon>Dikarya</taxon>
        <taxon>Basidiomycota</taxon>
        <taxon>Agaricomycotina</taxon>
        <taxon>Agaricomycetes</taxon>
        <taxon>Agaricomycetidae</taxon>
        <taxon>Agaricales</taxon>
        <taxon>Fistulinaceae</taxon>
        <taxon>Fistulina</taxon>
    </lineage>
</organism>
<dbReference type="SMART" id="SM01217">
    <property type="entry name" value="Fn3_like"/>
    <property type="match status" value="1"/>
</dbReference>
<comment type="similarity">
    <text evidence="3">Belongs to the glycosyl hydrolase 3 family.</text>
</comment>
<sequence>MVQSIIFVAIHHVLLNVGTWSEAYDLASAAVAQMTTDEKLNMTIGRGEFINRCSGNTGSVESLGIPEICLNDGPAGVRATTGVTGFPSGINVASTFSRRLMRARGEAIAEEFRNKGVHVMLGPAMDLMRNPQAGRAWESFGPDPYLSGEGAYETVVGVQSVGVQACAKHFAAYNQEHWRYVMSVEVDDRTMHEMYLYPYLRAIEANVSAVMCAYPEVNETHACENSALIGESGLLRQSGFQGYVVSDWGATHGTAADNANAGLDMEQPGSWEVIGGGVFRLGLRLAVLLGTVSEDRFDQMVTRILAPWYLLGQGSDYPATNFDVQPWGGSLNENVTVRSANHTAVTREIGAASAVLLKNSRSVDADGNTLRGLPLSTDNMKTLAIVGLDAQEKVACGQYNGCDDGTMAIGWGSGSNYVVFTVDPFDALTDYYGSSTDIITSSANDVSLGASTAAGVDVAIVFANAMSGELVTEVDGNFGDRNDMELWFDTSSLVESVAAVCNNTIVVIHSVGPVNMTWSDLENVTAIIYAGAPGEQTGPSLVDVLSGSVNPSGRLPFSIAYDSNDYGTSIVTYANIVIPNVNYTERLLLDYRYMDAHNITPRYEFGFGLSYTTFNYSDMSISNENGEQVITFTVSNTGDIDGTEIPQLYLAYPDDAGEPPVVLRGFDEVPLSSGQSASVVMTLSERDISIWDTVSQTWTIPSGTFTVYVGASVKDIRLTDTFVIS</sequence>
<dbReference type="PANTHER" id="PTHR42715">
    <property type="entry name" value="BETA-GLUCOSIDASE"/>
    <property type="match status" value="1"/>
</dbReference>
<evidence type="ECO:0000313" key="13">
    <source>
        <dbReference type="EMBL" id="KIY44532.1"/>
    </source>
</evidence>
<dbReference type="InterPro" id="IPR050288">
    <property type="entry name" value="Cellulose_deg_GH3"/>
</dbReference>
<dbReference type="InterPro" id="IPR036881">
    <property type="entry name" value="Glyco_hydro_3_C_sf"/>
</dbReference>
<dbReference type="Gene3D" id="2.60.40.10">
    <property type="entry name" value="Immunoglobulins"/>
    <property type="match status" value="1"/>
</dbReference>
<dbReference type="Gene3D" id="3.40.50.1700">
    <property type="entry name" value="Glycoside hydrolase family 3 C-terminal domain"/>
    <property type="match status" value="1"/>
</dbReference>
<keyword evidence="8" id="KW-0119">Carbohydrate metabolism</keyword>
<evidence type="ECO:0000313" key="14">
    <source>
        <dbReference type="Proteomes" id="UP000054144"/>
    </source>
</evidence>
<comment type="pathway">
    <text evidence="2">Glycan metabolism; cellulose degradation.</text>
</comment>
<keyword evidence="10" id="KW-0624">Polysaccharide degradation</keyword>
<keyword evidence="6" id="KW-0136">Cellulose degradation</keyword>
<dbReference type="Gene3D" id="3.20.20.300">
    <property type="entry name" value="Glycoside hydrolase, family 3, N-terminal domain"/>
    <property type="match status" value="1"/>
</dbReference>
<gene>
    <name evidence="13" type="ORF">FISHEDRAFT_51206</name>
</gene>
<dbReference type="SUPFAM" id="SSF51445">
    <property type="entry name" value="(Trans)glycosidases"/>
    <property type="match status" value="1"/>
</dbReference>
<accession>A0A0D7A0G3</accession>
<dbReference type="OrthoDB" id="416222at2759"/>
<evidence type="ECO:0000256" key="2">
    <source>
        <dbReference type="ARBA" id="ARBA00004987"/>
    </source>
</evidence>
<dbReference type="GO" id="GO:0008422">
    <property type="term" value="F:beta-glucosidase activity"/>
    <property type="evidence" value="ECO:0007669"/>
    <property type="project" value="UniProtKB-EC"/>
</dbReference>
<keyword evidence="14" id="KW-1185">Reference proteome</keyword>
<dbReference type="InterPro" id="IPR036962">
    <property type="entry name" value="Glyco_hydro_3_N_sf"/>
</dbReference>
<feature type="chain" id="PRO_5002315997" description="beta-glucosidase" evidence="11">
    <location>
        <begin position="22"/>
        <end position="725"/>
    </location>
</feature>
<dbReference type="GO" id="GO:0030245">
    <property type="term" value="P:cellulose catabolic process"/>
    <property type="evidence" value="ECO:0007669"/>
    <property type="project" value="UniProtKB-KW"/>
</dbReference>
<evidence type="ECO:0000256" key="4">
    <source>
        <dbReference type="ARBA" id="ARBA00012744"/>
    </source>
</evidence>
<dbReference type="EMBL" id="KN882089">
    <property type="protein sequence ID" value="KIY44532.1"/>
    <property type="molecule type" value="Genomic_DNA"/>
</dbReference>
<dbReference type="InterPro" id="IPR001764">
    <property type="entry name" value="Glyco_hydro_3_N"/>
</dbReference>
<evidence type="ECO:0000256" key="9">
    <source>
        <dbReference type="ARBA" id="ARBA00023295"/>
    </source>
</evidence>
<proteinExistence type="inferred from homology"/>
<dbReference type="Pfam" id="PF14310">
    <property type="entry name" value="Fn3-like"/>
    <property type="match status" value="1"/>
</dbReference>
<protein>
    <recommendedName>
        <fullName evidence="4">beta-glucosidase</fullName>
        <ecNumber evidence="4">3.2.1.21</ecNumber>
    </recommendedName>
</protein>
<dbReference type="InterPro" id="IPR017853">
    <property type="entry name" value="GH"/>
</dbReference>
<evidence type="ECO:0000256" key="8">
    <source>
        <dbReference type="ARBA" id="ARBA00023277"/>
    </source>
</evidence>
<feature type="signal peptide" evidence="11">
    <location>
        <begin position="1"/>
        <end position="21"/>
    </location>
</feature>
<dbReference type="EC" id="3.2.1.21" evidence="4"/>
<dbReference type="InterPro" id="IPR013783">
    <property type="entry name" value="Ig-like_fold"/>
</dbReference>
<evidence type="ECO:0000256" key="11">
    <source>
        <dbReference type="SAM" id="SignalP"/>
    </source>
</evidence>
<dbReference type="PRINTS" id="PR00133">
    <property type="entry name" value="GLHYDRLASE3"/>
</dbReference>